<sequence>MNQKSVTIERENGLLTRFLVFSTAAQLLYIGFVLKSSNLFENKGTLIAFAVLIPCSLICILLCRKKTCFLHISDNHICVSQKRSNQDNIRLPLDNIAYFETRFNEVIIYDTNLHPHIIRLDFIRSEKKRWEVKELLRQYLPQNTLQKIS</sequence>
<reference evidence="3" key="1">
    <citation type="journal article" date="2019" name="Int. J. Syst. Evol. Microbiol.">
        <title>The Global Catalogue of Microorganisms (GCM) 10K type strain sequencing project: providing services to taxonomists for standard genome sequencing and annotation.</title>
        <authorList>
            <consortium name="The Broad Institute Genomics Platform"/>
            <consortium name="The Broad Institute Genome Sequencing Center for Infectious Disease"/>
            <person name="Wu L."/>
            <person name="Ma J."/>
        </authorList>
    </citation>
    <scope>NUCLEOTIDE SEQUENCE [LARGE SCALE GENOMIC DNA]</scope>
    <source>
        <strain evidence="3">CCUG 53762</strain>
    </source>
</reference>
<comment type="caution">
    <text evidence="2">The sequence shown here is derived from an EMBL/GenBank/DDBJ whole genome shotgun (WGS) entry which is preliminary data.</text>
</comment>
<feature type="transmembrane region" description="Helical" evidence="1">
    <location>
        <begin position="46"/>
        <end position="63"/>
    </location>
</feature>
<protein>
    <recommendedName>
        <fullName evidence="4">PH domain-containing protein</fullName>
    </recommendedName>
</protein>
<evidence type="ECO:0000313" key="3">
    <source>
        <dbReference type="Proteomes" id="UP001597118"/>
    </source>
</evidence>
<feature type="transmembrane region" description="Helical" evidence="1">
    <location>
        <begin position="12"/>
        <end position="34"/>
    </location>
</feature>
<evidence type="ECO:0008006" key="4">
    <source>
        <dbReference type="Google" id="ProtNLM"/>
    </source>
</evidence>
<dbReference type="EMBL" id="JBHUDG010000015">
    <property type="protein sequence ID" value="MFD1630260.1"/>
    <property type="molecule type" value="Genomic_DNA"/>
</dbReference>
<dbReference type="Proteomes" id="UP001597118">
    <property type="component" value="Unassembled WGS sequence"/>
</dbReference>
<organism evidence="2 3">
    <name type="scientific">Pseudopedobacter beijingensis</name>
    <dbReference type="NCBI Taxonomy" id="1207056"/>
    <lineage>
        <taxon>Bacteria</taxon>
        <taxon>Pseudomonadati</taxon>
        <taxon>Bacteroidota</taxon>
        <taxon>Sphingobacteriia</taxon>
        <taxon>Sphingobacteriales</taxon>
        <taxon>Sphingobacteriaceae</taxon>
        <taxon>Pseudopedobacter</taxon>
    </lineage>
</organism>
<evidence type="ECO:0000256" key="1">
    <source>
        <dbReference type="SAM" id="Phobius"/>
    </source>
</evidence>
<dbReference type="RefSeq" id="WP_379662636.1">
    <property type="nucleotide sequence ID" value="NZ_JBHUDG010000015.1"/>
</dbReference>
<gene>
    <name evidence="2" type="ORF">ACFSAH_10250</name>
</gene>
<name>A0ABW4IDK3_9SPHI</name>
<keyword evidence="1" id="KW-0472">Membrane</keyword>
<proteinExistence type="predicted"/>
<keyword evidence="1" id="KW-1133">Transmembrane helix</keyword>
<keyword evidence="3" id="KW-1185">Reference proteome</keyword>
<accession>A0ABW4IDK3</accession>
<keyword evidence="1" id="KW-0812">Transmembrane</keyword>
<evidence type="ECO:0000313" key="2">
    <source>
        <dbReference type="EMBL" id="MFD1630260.1"/>
    </source>
</evidence>